<accession>A0A2J8A7Z9</accession>
<gene>
    <name evidence="1" type="ORF">TSOC_004791</name>
</gene>
<protein>
    <submittedName>
        <fullName evidence="1">Uncharacterized protein</fullName>
    </submittedName>
</protein>
<keyword evidence="2" id="KW-1185">Reference proteome</keyword>
<reference evidence="1 2" key="1">
    <citation type="journal article" date="2017" name="Mol. Biol. Evol.">
        <title>The 4-celled Tetrabaena socialis nuclear genome reveals the essential components for genetic control of cell number at the origin of multicellularity in the volvocine lineage.</title>
        <authorList>
            <person name="Featherston J."/>
            <person name="Arakaki Y."/>
            <person name="Hanschen E.R."/>
            <person name="Ferris P.J."/>
            <person name="Michod R.E."/>
            <person name="Olson B.J.S.C."/>
            <person name="Nozaki H."/>
            <person name="Durand P.M."/>
        </authorList>
    </citation>
    <scope>NUCLEOTIDE SEQUENCE [LARGE SCALE GENOMIC DNA]</scope>
    <source>
        <strain evidence="1 2">NIES-571</strain>
    </source>
</reference>
<proteinExistence type="predicted"/>
<sequence length="102" mass="11130">MSTYCYQNSQPLGFAVQLRLTPELKQALINAQASGEAVSLRFREEPLREAVLAVAGQEYCFTTAPQAGQVEVVELAPRSRGATSIAGIKHRLTLQVRQEGRG</sequence>
<dbReference type="Proteomes" id="UP000236333">
    <property type="component" value="Unassembled WGS sequence"/>
</dbReference>
<dbReference type="OrthoDB" id="543888at2759"/>
<evidence type="ECO:0000313" key="1">
    <source>
        <dbReference type="EMBL" id="PNH08641.1"/>
    </source>
</evidence>
<organism evidence="1 2">
    <name type="scientific">Tetrabaena socialis</name>
    <dbReference type="NCBI Taxonomy" id="47790"/>
    <lineage>
        <taxon>Eukaryota</taxon>
        <taxon>Viridiplantae</taxon>
        <taxon>Chlorophyta</taxon>
        <taxon>core chlorophytes</taxon>
        <taxon>Chlorophyceae</taxon>
        <taxon>CS clade</taxon>
        <taxon>Chlamydomonadales</taxon>
        <taxon>Tetrabaenaceae</taxon>
        <taxon>Tetrabaena</taxon>
    </lineage>
</organism>
<dbReference type="EMBL" id="PGGS01000121">
    <property type="protein sequence ID" value="PNH08641.1"/>
    <property type="molecule type" value="Genomic_DNA"/>
</dbReference>
<dbReference type="AlphaFoldDB" id="A0A2J8A7Z9"/>
<evidence type="ECO:0000313" key="2">
    <source>
        <dbReference type="Proteomes" id="UP000236333"/>
    </source>
</evidence>
<comment type="caution">
    <text evidence="1">The sequence shown here is derived from an EMBL/GenBank/DDBJ whole genome shotgun (WGS) entry which is preliminary data.</text>
</comment>
<name>A0A2J8A7Z9_9CHLO</name>